<evidence type="ECO:0000256" key="7">
    <source>
        <dbReference type="SAM" id="MobiDB-lite"/>
    </source>
</evidence>
<evidence type="ECO:0000256" key="4">
    <source>
        <dbReference type="ARBA" id="ARBA00023015"/>
    </source>
</evidence>
<organism evidence="9 10">
    <name type="scientific">Batrachochytrium dendrobatidis (strain JAM81 / FGSC 10211)</name>
    <name type="common">Frog chytrid fungus</name>
    <dbReference type="NCBI Taxonomy" id="684364"/>
    <lineage>
        <taxon>Eukaryota</taxon>
        <taxon>Fungi</taxon>
        <taxon>Fungi incertae sedis</taxon>
        <taxon>Chytridiomycota</taxon>
        <taxon>Chytridiomycota incertae sedis</taxon>
        <taxon>Chytridiomycetes</taxon>
        <taxon>Rhizophydiales</taxon>
        <taxon>Rhizophydiales incertae sedis</taxon>
        <taxon>Batrachochytrium</taxon>
    </lineage>
</organism>
<dbReference type="GO" id="GO:0006281">
    <property type="term" value="P:DNA repair"/>
    <property type="evidence" value="ECO:0000318"/>
    <property type="project" value="GO_Central"/>
</dbReference>
<dbReference type="GO" id="GO:0006366">
    <property type="term" value="P:transcription by RNA polymerase II"/>
    <property type="evidence" value="ECO:0000318"/>
    <property type="project" value="GO_Central"/>
</dbReference>
<dbReference type="InterPro" id="IPR035925">
    <property type="entry name" value="BSD_dom_sf"/>
</dbReference>
<dbReference type="SUPFAM" id="SSF50729">
    <property type="entry name" value="PH domain-like"/>
    <property type="match status" value="1"/>
</dbReference>
<gene>
    <name evidence="9" type="ORF">BATDEDRAFT_25771</name>
</gene>
<dbReference type="GO" id="GO:0005675">
    <property type="term" value="C:transcription factor TFIIH holo complex"/>
    <property type="evidence" value="ECO:0000318"/>
    <property type="project" value="GO_Central"/>
</dbReference>
<dbReference type="InParanoid" id="F4P5K1"/>
<sequence>MASTASAQVFACPAVYKKKNGVMTVSNSLFSWTETAASSPAISIPYEAIKAQLVNAIGPSGKVLLKLSLWPVGDTPETNHNFSFPNPATAESDRDHIKDYLATRIAAVRQRSATPASAKPTSLPRTASATTSSLTLQDLQARQALLSKNKDLAKLHKEIVIGGLISEQDFWNTRQQTLINQEWQAFQKKGISSGSLADTKPTVDGDGNDLKYKLTPDIIHSIFIEYPAVHKAFQDHVPDKMTEKEFWGKYLASKYFHRNRTTAIKETEDLFDKYMQEDANDLLLNPTGVQFTIHNKLIDLTTTSEDHVETGNRPDSTMRAGFVQTSLPLIRKFNRHSTFILKSSMYVGTVLEDLEPIKASRLAPLNIQDPASYFDSLTQESSLKTGQTSVSDKQLHTFQSHMQSWSLKISKLSYGTCQSDTIFQAVSELNRKRRNDQLNQQVSRVKHFKHYQETKDIMVSVNELLRHYWSNLNLVKLGEASMKDKVFRIAAALKKYMAQLNVIETQAKLVGEDRGVSLINTASISIEAALKALPSAAR</sequence>
<evidence type="ECO:0000256" key="3">
    <source>
        <dbReference type="ARBA" id="ARBA00022737"/>
    </source>
</evidence>
<keyword evidence="5" id="KW-0804">Transcription</keyword>
<feature type="compositionally biased region" description="Low complexity" evidence="7">
    <location>
        <begin position="120"/>
        <end position="130"/>
    </location>
</feature>
<evidence type="ECO:0000256" key="2">
    <source>
        <dbReference type="ARBA" id="ARBA00009448"/>
    </source>
</evidence>
<feature type="domain" description="BSD" evidence="8">
    <location>
        <begin position="128"/>
        <end position="182"/>
    </location>
</feature>
<evidence type="ECO:0000256" key="1">
    <source>
        <dbReference type="ARBA" id="ARBA00004123"/>
    </source>
</evidence>
<proteinExistence type="inferred from homology"/>
<dbReference type="OMA" id="WRHEEFA"/>
<name>F4P5K1_BATDJ</name>
<keyword evidence="6" id="KW-0539">Nucleus</keyword>
<dbReference type="EMBL" id="GL882886">
    <property type="protein sequence ID" value="EGF79434.1"/>
    <property type="molecule type" value="Genomic_DNA"/>
</dbReference>
<comment type="similarity">
    <text evidence="2">Belongs to the TFB1 family.</text>
</comment>
<dbReference type="InterPro" id="IPR013876">
    <property type="entry name" value="TFIIH_BTF_p62_N"/>
</dbReference>
<evidence type="ECO:0000313" key="10">
    <source>
        <dbReference type="Proteomes" id="UP000007241"/>
    </source>
</evidence>
<dbReference type="GeneID" id="18238875"/>
<evidence type="ECO:0000259" key="8">
    <source>
        <dbReference type="PROSITE" id="PS50858"/>
    </source>
</evidence>
<dbReference type="SMART" id="SM00751">
    <property type="entry name" value="BSD"/>
    <property type="match status" value="2"/>
</dbReference>
<dbReference type="GO" id="GO:0000439">
    <property type="term" value="C:transcription factor TFIIH core complex"/>
    <property type="evidence" value="ECO:0000318"/>
    <property type="project" value="GO_Central"/>
</dbReference>
<dbReference type="RefSeq" id="XP_006679876.1">
    <property type="nucleotide sequence ID" value="XM_006679813.1"/>
</dbReference>
<dbReference type="Gene3D" id="6.10.140.1200">
    <property type="match status" value="1"/>
</dbReference>
<dbReference type="InterPro" id="IPR005607">
    <property type="entry name" value="BSD_dom"/>
</dbReference>
<keyword evidence="10" id="KW-1185">Reference proteome</keyword>
<dbReference type="InterPro" id="IPR011993">
    <property type="entry name" value="PH-like_dom_sf"/>
</dbReference>
<dbReference type="HOGENOM" id="CLU_017639_3_0_1"/>
<dbReference type="FunCoup" id="F4P5K1">
    <property type="interactions" value="540"/>
</dbReference>
<dbReference type="Pfam" id="PF08567">
    <property type="entry name" value="PH_TFIIH"/>
    <property type="match status" value="1"/>
</dbReference>
<dbReference type="GO" id="GO:0006289">
    <property type="term" value="P:nucleotide-excision repair"/>
    <property type="evidence" value="ECO:0007669"/>
    <property type="project" value="InterPro"/>
</dbReference>
<dbReference type="PANTHER" id="PTHR12856">
    <property type="entry name" value="TRANSCRIPTION INITIATION FACTOR IIH-RELATED"/>
    <property type="match status" value="1"/>
</dbReference>
<keyword evidence="4" id="KW-0805">Transcription regulation</keyword>
<evidence type="ECO:0000256" key="6">
    <source>
        <dbReference type="ARBA" id="ARBA00023242"/>
    </source>
</evidence>
<dbReference type="Proteomes" id="UP000007241">
    <property type="component" value="Unassembled WGS sequence"/>
</dbReference>
<reference evidence="9 10" key="1">
    <citation type="submission" date="2009-12" db="EMBL/GenBank/DDBJ databases">
        <title>The draft genome of Batrachochytrium dendrobatidis.</title>
        <authorList>
            <consortium name="US DOE Joint Genome Institute (JGI-PGF)"/>
            <person name="Kuo A."/>
            <person name="Salamov A."/>
            <person name="Schmutz J."/>
            <person name="Lucas S."/>
            <person name="Pitluck S."/>
            <person name="Rosenblum E."/>
            <person name="Stajich J."/>
            <person name="Eisen M."/>
            <person name="Grigoriev I.V."/>
        </authorList>
    </citation>
    <scope>NUCLEOTIDE SEQUENCE [LARGE SCALE GENOMIC DNA]</scope>
    <source>
        <strain evidence="10">JAM81 / FGSC 10211</strain>
    </source>
</reference>
<protein>
    <recommendedName>
        <fullName evidence="8">BSD domain-containing protein</fullName>
    </recommendedName>
</protein>
<evidence type="ECO:0000256" key="5">
    <source>
        <dbReference type="ARBA" id="ARBA00023163"/>
    </source>
</evidence>
<dbReference type="InterPro" id="IPR027079">
    <property type="entry name" value="Tfb1/GTF2H1"/>
</dbReference>
<dbReference type="Pfam" id="PF03909">
    <property type="entry name" value="BSD"/>
    <property type="match status" value="1"/>
</dbReference>
<feature type="region of interest" description="Disordered" evidence="7">
    <location>
        <begin position="111"/>
        <end position="130"/>
    </location>
</feature>
<accession>F4P5K1</accession>
<dbReference type="PROSITE" id="PS50858">
    <property type="entry name" value="BSD"/>
    <property type="match status" value="2"/>
</dbReference>
<dbReference type="AlphaFoldDB" id="F4P5K1"/>
<dbReference type="GO" id="GO:0006360">
    <property type="term" value="P:transcription by RNA polymerase I"/>
    <property type="evidence" value="ECO:0000318"/>
    <property type="project" value="GO_Central"/>
</dbReference>
<dbReference type="Gene3D" id="2.30.29.30">
    <property type="entry name" value="Pleckstrin-homology domain (PH domain)/Phosphotyrosine-binding domain (PTB)"/>
    <property type="match status" value="1"/>
</dbReference>
<comment type="subcellular location">
    <subcellularLocation>
        <location evidence="1">Nucleus</location>
    </subcellularLocation>
</comment>
<feature type="domain" description="BSD" evidence="8">
    <location>
        <begin position="206"/>
        <end position="258"/>
    </location>
</feature>
<keyword evidence="3" id="KW-0677">Repeat</keyword>
<dbReference type="OrthoDB" id="360521at2759"/>
<dbReference type="CDD" id="cd13229">
    <property type="entry name" value="PH_TFIIH"/>
    <property type="match status" value="1"/>
</dbReference>
<dbReference type="SUPFAM" id="SSF140383">
    <property type="entry name" value="BSD domain-like"/>
    <property type="match status" value="2"/>
</dbReference>
<evidence type="ECO:0000313" key="9">
    <source>
        <dbReference type="EMBL" id="EGF79434.1"/>
    </source>
</evidence>
<dbReference type="STRING" id="684364.F4P5K1"/>